<reference evidence="1 2" key="1">
    <citation type="journal article" date="2020" name="BMC Genomics">
        <title>Intraspecific diversification of the crop wild relative Brassica cretica Lam. using demographic model selection.</title>
        <authorList>
            <person name="Kioukis A."/>
            <person name="Michalopoulou V.A."/>
            <person name="Briers L."/>
            <person name="Pirintsos S."/>
            <person name="Studholme D.J."/>
            <person name="Pavlidis P."/>
            <person name="Sarris P.F."/>
        </authorList>
    </citation>
    <scope>NUCLEOTIDE SEQUENCE [LARGE SCALE GENOMIC DNA]</scope>
    <source>
        <strain evidence="2">cv. PFS-1207/04</strain>
    </source>
</reference>
<accession>A0ABQ7BIJ9</accession>
<dbReference type="Proteomes" id="UP000266723">
    <property type="component" value="Unassembled WGS sequence"/>
</dbReference>
<name>A0ABQ7BIJ9_BRACR</name>
<keyword evidence="2" id="KW-1185">Reference proteome</keyword>
<evidence type="ECO:0000313" key="1">
    <source>
        <dbReference type="EMBL" id="KAF3531990.1"/>
    </source>
</evidence>
<gene>
    <name evidence="1" type="ORF">DY000_02038144</name>
</gene>
<sequence length="94" mass="11196">MDQETEWTGLDTSSFTLPLNKTNQRTRWPQLILFSKVSERGKHLEERFIYFRWSLMSVQLRDQRRFPANYNNQEEGASTHAAYDCHVPCTEEAR</sequence>
<dbReference type="EMBL" id="QGKV02001507">
    <property type="protein sequence ID" value="KAF3531990.1"/>
    <property type="molecule type" value="Genomic_DNA"/>
</dbReference>
<proteinExistence type="predicted"/>
<evidence type="ECO:0000313" key="2">
    <source>
        <dbReference type="Proteomes" id="UP000266723"/>
    </source>
</evidence>
<protein>
    <submittedName>
        <fullName evidence="1">Uncharacterized protein</fullName>
    </submittedName>
</protein>
<organism evidence="1 2">
    <name type="scientific">Brassica cretica</name>
    <name type="common">Mustard</name>
    <dbReference type="NCBI Taxonomy" id="69181"/>
    <lineage>
        <taxon>Eukaryota</taxon>
        <taxon>Viridiplantae</taxon>
        <taxon>Streptophyta</taxon>
        <taxon>Embryophyta</taxon>
        <taxon>Tracheophyta</taxon>
        <taxon>Spermatophyta</taxon>
        <taxon>Magnoliopsida</taxon>
        <taxon>eudicotyledons</taxon>
        <taxon>Gunneridae</taxon>
        <taxon>Pentapetalae</taxon>
        <taxon>rosids</taxon>
        <taxon>malvids</taxon>
        <taxon>Brassicales</taxon>
        <taxon>Brassicaceae</taxon>
        <taxon>Brassiceae</taxon>
        <taxon>Brassica</taxon>
    </lineage>
</organism>
<comment type="caution">
    <text evidence="1">The sequence shown here is derived from an EMBL/GenBank/DDBJ whole genome shotgun (WGS) entry which is preliminary data.</text>
</comment>